<gene>
    <name evidence="2" type="ORF">TPC1_31058</name>
</gene>
<evidence type="ECO:0000256" key="1">
    <source>
        <dbReference type="SAM" id="Coils"/>
    </source>
</evidence>
<feature type="coiled-coil region" evidence="1">
    <location>
        <begin position="170"/>
        <end position="218"/>
    </location>
</feature>
<reference evidence="2" key="1">
    <citation type="submission" date="2015-07" db="EMBL/GenBank/DDBJ databases">
        <title>Adaptation to a free-living lifestyle via gene acquisitions in the diplomonad Trepomonas sp. PC1.</title>
        <authorList>
            <person name="Xu F."/>
            <person name="Jerlstrom-Hultqvist J."/>
            <person name="Kolisko M."/>
            <person name="Simpson A.G.B."/>
            <person name="Roger A.J."/>
            <person name="Svard S.G."/>
            <person name="Andersson J.O."/>
        </authorList>
    </citation>
    <scope>NUCLEOTIDE SEQUENCE</scope>
    <source>
        <strain evidence="2">PC1</strain>
    </source>
</reference>
<organism evidence="2">
    <name type="scientific">Trepomonas sp. PC1</name>
    <dbReference type="NCBI Taxonomy" id="1076344"/>
    <lineage>
        <taxon>Eukaryota</taxon>
        <taxon>Metamonada</taxon>
        <taxon>Diplomonadida</taxon>
        <taxon>Hexamitidae</taxon>
        <taxon>Hexamitinae</taxon>
        <taxon>Trepomonas</taxon>
    </lineage>
</organism>
<dbReference type="AlphaFoldDB" id="A0A146JY66"/>
<keyword evidence="1" id="KW-0175">Coiled coil</keyword>
<protein>
    <submittedName>
        <fullName evidence="2">Uncharacterized protein</fullName>
    </submittedName>
</protein>
<evidence type="ECO:0000313" key="2">
    <source>
        <dbReference type="EMBL" id="JAP89447.1"/>
    </source>
</evidence>
<feature type="coiled-coil region" evidence="1">
    <location>
        <begin position="19"/>
        <end position="135"/>
    </location>
</feature>
<name>A0A146JY66_9EUKA</name>
<sequence length="420" mass="49165">LQTQLQQITQQKVALQQQIEQGDASQQQMEKELKSLLQQFEQLQTDQELTNLENANLNIQLEELNLQLQKQLQSSQHSDHQLNLVNDELAIHQQNSRQLAQNLVMLKDENEQLQNQIAEQEKLLLRQNLAKFQNTDGLQSAYKEKCAQNDELLRNSRQFEEILLEKQVQTKKLKSENSNLLQRIDQLQKQSALNENVLIKLEKENISLQKHCKQTEENLSLQLSKIDKTQLENSFLHQQILNYQKESEKSGKLTVDKLINDYQQLNMKLKHQVDENKSINLQNQMLLTNNTKLKQHILVLQNDLKQTLHQKSTLELENTQFSLVKQPRLVDSATQLEPLNASMMKVDDLKFISQINNKPKDIKIIQQSKVEDIDTLKYKFAHSQKQTDETKQKLQNLKSYLDERSKNIKLPIKTSQNKKE</sequence>
<dbReference type="EMBL" id="GDID01007159">
    <property type="protein sequence ID" value="JAP89447.1"/>
    <property type="molecule type" value="Transcribed_RNA"/>
</dbReference>
<accession>A0A146JY66</accession>
<feature type="non-terminal residue" evidence="2">
    <location>
        <position position="1"/>
    </location>
</feature>
<proteinExistence type="predicted"/>